<comment type="caution">
    <text evidence="2">The sequence shown here is derived from an EMBL/GenBank/DDBJ whole genome shotgun (WGS) entry which is preliminary data.</text>
</comment>
<reference evidence="2 3" key="1">
    <citation type="submission" date="2024-09" db="EMBL/GenBank/DDBJ databases">
        <title>Chromosome-scale assembly of Riccia sorocarpa.</title>
        <authorList>
            <person name="Paukszto L."/>
        </authorList>
    </citation>
    <scope>NUCLEOTIDE SEQUENCE [LARGE SCALE GENOMIC DNA]</scope>
    <source>
        <strain evidence="2">LP-2024</strain>
        <tissue evidence="2">Aerial parts of the thallus</tissue>
    </source>
</reference>
<feature type="compositionally biased region" description="Basic and acidic residues" evidence="1">
    <location>
        <begin position="139"/>
        <end position="149"/>
    </location>
</feature>
<feature type="compositionally biased region" description="Polar residues" evidence="1">
    <location>
        <begin position="112"/>
        <end position="133"/>
    </location>
</feature>
<evidence type="ECO:0000256" key="1">
    <source>
        <dbReference type="SAM" id="MobiDB-lite"/>
    </source>
</evidence>
<name>A0ABD3I0X5_9MARC</name>
<gene>
    <name evidence="2" type="ORF">R1sor_010997</name>
</gene>
<dbReference type="EMBL" id="JBJQOH010000002">
    <property type="protein sequence ID" value="KAL3696921.1"/>
    <property type="molecule type" value="Genomic_DNA"/>
</dbReference>
<feature type="region of interest" description="Disordered" evidence="1">
    <location>
        <begin position="108"/>
        <end position="184"/>
    </location>
</feature>
<dbReference type="AlphaFoldDB" id="A0ABD3I0X5"/>
<proteinExistence type="predicted"/>
<protein>
    <submittedName>
        <fullName evidence="2">Uncharacterized protein</fullName>
    </submittedName>
</protein>
<sequence>MWCPMPKPKVIPRPKPVFTHEYLRRRKTNSKFNNKGDADEQQEKENLLKQQQYDPHRHKRHFGVRHTDVTRIFLVDYHKCPSQVQSDQPHGLKKTDITCYLEKVVPSHAVPQPNTNTNVQQFQSTPRNNSSNIAPPHQQKKDSTSDARRIHQNQAPSRGETRERRIKHQGSRENPRPETALTGEMRRLSVTNAGTGNFPEKPIDHHCVASYCWQASACTGITRLWESAYRKLLPAAREWL</sequence>
<evidence type="ECO:0000313" key="3">
    <source>
        <dbReference type="Proteomes" id="UP001633002"/>
    </source>
</evidence>
<keyword evidence="3" id="KW-1185">Reference proteome</keyword>
<accession>A0ABD3I0X5</accession>
<dbReference type="Proteomes" id="UP001633002">
    <property type="component" value="Unassembled WGS sequence"/>
</dbReference>
<organism evidence="2 3">
    <name type="scientific">Riccia sorocarpa</name>
    <dbReference type="NCBI Taxonomy" id="122646"/>
    <lineage>
        <taxon>Eukaryota</taxon>
        <taxon>Viridiplantae</taxon>
        <taxon>Streptophyta</taxon>
        <taxon>Embryophyta</taxon>
        <taxon>Marchantiophyta</taxon>
        <taxon>Marchantiopsida</taxon>
        <taxon>Marchantiidae</taxon>
        <taxon>Marchantiales</taxon>
        <taxon>Ricciaceae</taxon>
        <taxon>Riccia</taxon>
    </lineage>
</organism>
<evidence type="ECO:0000313" key="2">
    <source>
        <dbReference type="EMBL" id="KAL3696921.1"/>
    </source>
</evidence>